<reference evidence="2" key="1">
    <citation type="submission" date="2021-12" db="EMBL/GenBank/DDBJ databases">
        <authorList>
            <person name="King R."/>
        </authorList>
    </citation>
    <scope>NUCLEOTIDE SEQUENCE</scope>
</reference>
<gene>
    <name evidence="2" type="ORF">MELIAE_LOCUS11681</name>
</gene>
<dbReference type="AlphaFoldDB" id="A0A9P0BIA1"/>
<evidence type="ECO:0000313" key="3">
    <source>
        <dbReference type="Proteomes" id="UP001154078"/>
    </source>
</evidence>
<accession>A0A9P0BIA1</accession>
<evidence type="ECO:0000313" key="2">
    <source>
        <dbReference type="EMBL" id="CAH0562625.1"/>
    </source>
</evidence>
<feature type="coiled-coil region" evidence="1">
    <location>
        <begin position="31"/>
        <end position="139"/>
    </location>
</feature>
<evidence type="ECO:0000256" key="1">
    <source>
        <dbReference type="SAM" id="Coils"/>
    </source>
</evidence>
<name>A0A9P0BIA1_BRAAE</name>
<dbReference type="OrthoDB" id="10538441at2759"/>
<organism evidence="2 3">
    <name type="scientific">Brassicogethes aeneus</name>
    <name type="common">Rape pollen beetle</name>
    <name type="synonym">Meligethes aeneus</name>
    <dbReference type="NCBI Taxonomy" id="1431903"/>
    <lineage>
        <taxon>Eukaryota</taxon>
        <taxon>Metazoa</taxon>
        <taxon>Ecdysozoa</taxon>
        <taxon>Arthropoda</taxon>
        <taxon>Hexapoda</taxon>
        <taxon>Insecta</taxon>
        <taxon>Pterygota</taxon>
        <taxon>Neoptera</taxon>
        <taxon>Endopterygota</taxon>
        <taxon>Coleoptera</taxon>
        <taxon>Polyphaga</taxon>
        <taxon>Cucujiformia</taxon>
        <taxon>Nitidulidae</taxon>
        <taxon>Meligethinae</taxon>
        <taxon>Brassicogethes</taxon>
    </lineage>
</organism>
<proteinExistence type="predicted"/>
<keyword evidence="1" id="KW-0175">Coiled coil</keyword>
<protein>
    <submittedName>
        <fullName evidence="2">Uncharacterized protein</fullName>
    </submittedName>
</protein>
<keyword evidence="3" id="KW-1185">Reference proteome</keyword>
<dbReference type="EMBL" id="OV121139">
    <property type="protein sequence ID" value="CAH0562625.1"/>
    <property type="molecule type" value="Genomic_DNA"/>
</dbReference>
<dbReference type="Proteomes" id="UP001154078">
    <property type="component" value="Chromosome 8"/>
</dbReference>
<sequence length="143" mass="17265">MLLEKENDFSENVILYKEMAEYYRETLFKEMKDCHRIKNQLQETAKNLEIKQSHDLNNFPKNTDLLGKYKLLLKQHQSDLKTKEIIIDKLRKDRKMLYLKISQIKKDVEDRKEEFEIEIQKLKSTVAGWKEKCSKLKDLKQIS</sequence>